<comment type="caution">
    <text evidence="3">Lacks conserved residue(s) required for the propagation of feature annotation.</text>
</comment>
<dbReference type="InterPro" id="IPR005252">
    <property type="entry name" value="CoaBC"/>
</dbReference>
<dbReference type="Gene3D" id="3.40.50.10300">
    <property type="entry name" value="CoaB-like"/>
    <property type="match status" value="1"/>
</dbReference>
<comment type="similarity">
    <text evidence="3 4">In the C-terminal section; belongs to the PPC synthetase family.</text>
</comment>
<dbReference type="AlphaFoldDB" id="A0A9D1L379"/>
<dbReference type="EC" id="6.3.2.5" evidence="3"/>
<keyword evidence="3" id="KW-0479">Metal-binding</keyword>
<comment type="catalytic activity">
    <reaction evidence="3 4">
        <text>(R)-4'-phosphopantothenate + L-cysteine + CTP = N-[(R)-4-phosphopantothenoyl]-L-cysteine + CMP + diphosphate + H(+)</text>
        <dbReference type="Rhea" id="RHEA:19397"/>
        <dbReference type="ChEBI" id="CHEBI:10986"/>
        <dbReference type="ChEBI" id="CHEBI:15378"/>
        <dbReference type="ChEBI" id="CHEBI:33019"/>
        <dbReference type="ChEBI" id="CHEBI:35235"/>
        <dbReference type="ChEBI" id="CHEBI:37563"/>
        <dbReference type="ChEBI" id="CHEBI:59458"/>
        <dbReference type="ChEBI" id="CHEBI:60377"/>
        <dbReference type="EC" id="6.3.2.5"/>
    </reaction>
</comment>
<organism evidence="7 8">
    <name type="scientific">Candidatus Limadaptatus stercorigallinarum</name>
    <dbReference type="NCBI Taxonomy" id="2840845"/>
    <lineage>
        <taxon>Bacteria</taxon>
        <taxon>Bacillati</taxon>
        <taxon>Bacillota</taxon>
        <taxon>Clostridia</taxon>
        <taxon>Eubacteriales</taxon>
        <taxon>Candidatus Limadaptatus</taxon>
    </lineage>
</organism>
<feature type="active site" description="Proton donor" evidence="3">
    <location>
        <position position="157"/>
    </location>
</feature>
<evidence type="ECO:0000259" key="5">
    <source>
        <dbReference type="Pfam" id="PF02441"/>
    </source>
</evidence>
<dbReference type="Proteomes" id="UP000824088">
    <property type="component" value="Unassembled WGS sequence"/>
</dbReference>
<dbReference type="GO" id="GO:0046872">
    <property type="term" value="F:metal ion binding"/>
    <property type="evidence" value="ECO:0007669"/>
    <property type="project" value="UniProtKB-KW"/>
</dbReference>
<dbReference type="Gene3D" id="3.40.50.1950">
    <property type="entry name" value="Flavin prenyltransferase-like"/>
    <property type="match status" value="1"/>
</dbReference>
<dbReference type="InterPro" id="IPR003382">
    <property type="entry name" value="Flavoprotein"/>
</dbReference>
<evidence type="ECO:0000256" key="4">
    <source>
        <dbReference type="RuleBase" id="RU364078"/>
    </source>
</evidence>
<feature type="binding site" evidence="3">
    <location>
        <position position="335"/>
    </location>
    <ligand>
        <name>CTP</name>
        <dbReference type="ChEBI" id="CHEBI:37563"/>
    </ligand>
</feature>
<dbReference type="GO" id="GO:0004633">
    <property type="term" value="F:phosphopantothenoylcysteine decarboxylase activity"/>
    <property type="evidence" value="ECO:0007669"/>
    <property type="project" value="UniProtKB-UniRule"/>
</dbReference>
<dbReference type="SUPFAM" id="SSF102645">
    <property type="entry name" value="CoaB-like"/>
    <property type="match status" value="1"/>
</dbReference>
<keyword evidence="3" id="KW-0460">Magnesium</keyword>
<dbReference type="InterPro" id="IPR036551">
    <property type="entry name" value="Flavin_trans-like"/>
</dbReference>
<evidence type="ECO:0000256" key="2">
    <source>
        <dbReference type="ARBA" id="ARBA00023239"/>
    </source>
</evidence>
<sequence length="397" mass="42292">MLYGKNVILGVSGGIAAYKSCEIVSRLKKLGADVDVIMTANAAEFVAPLTFETLSDSKVVTDTFQKREEHDVHHVSLAKKADVFVVAPATANVIAKFAQGIADDMLTTTWLACKAVRIVAPAMNTAMYTDPATQQNLRLLEERGVRVIDPAEGRLACGDVGKGKMAEPAEIVSVIEDILRPVRDFADKTVLVTSGATEEYIDGVRVITNHSSGKMGCAIAEAAAERGAKVVLVHGNMSVPVPSGVMKSVRVRSTAEMMDAVMREVQASDVVIMAAAPADYRPKQTYRSKLKSGTLTMEFVKNPDIAKAVGEIKGERKLVVFSAETDDLVKNARGKVAAKNADFAVANDVTKEGAGFFGDTNIATLVGRNGELRECGLMTKRALADVILDAVLNGYGA</sequence>
<feature type="domain" description="Flavoprotein" evidence="5">
    <location>
        <begin position="5"/>
        <end position="178"/>
    </location>
</feature>
<evidence type="ECO:0000256" key="1">
    <source>
        <dbReference type="ARBA" id="ARBA00022793"/>
    </source>
</evidence>
<reference evidence="7" key="1">
    <citation type="submission" date="2020-10" db="EMBL/GenBank/DDBJ databases">
        <authorList>
            <person name="Gilroy R."/>
        </authorList>
    </citation>
    <scope>NUCLEOTIDE SEQUENCE</scope>
    <source>
        <strain evidence="7">1063</strain>
    </source>
</reference>
<comment type="cofactor">
    <cofactor evidence="3">
        <name>FMN</name>
        <dbReference type="ChEBI" id="CHEBI:58210"/>
    </cofactor>
    <text evidence="3">Binds 1 FMN per subunit.</text>
</comment>
<comment type="catalytic activity">
    <reaction evidence="3 4">
        <text>N-[(R)-4-phosphopantothenoyl]-L-cysteine + H(+) = (R)-4'-phosphopantetheine + CO2</text>
        <dbReference type="Rhea" id="RHEA:16793"/>
        <dbReference type="ChEBI" id="CHEBI:15378"/>
        <dbReference type="ChEBI" id="CHEBI:16526"/>
        <dbReference type="ChEBI" id="CHEBI:59458"/>
        <dbReference type="ChEBI" id="CHEBI:61723"/>
        <dbReference type="EC" id="4.1.1.36"/>
    </reaction>
</comment>
<dbReference type="PANTHER" id="PTHR14359">
    <property type="entry name" value="HOMO-OLIGOMERIC FLAVIN CONTAINING CYS DECARBOXYLASE FAMILY"/>
    <property type="match status" value="1"/>
</dbReference>
<keyword evidence="3 4" id="KW-0285">Flavoprotein</keyword>
<dbReference type="HAMAP" id="MF_02225">
    <property type="entry name" value="CoaBC"/>
    <property type="match status" value="1"/>
</dbReference>
<comment type="cofactor">
    <cofactor evidence="3">
        <name>Mg(2+)</name>
        <dbReference type="ChEBI" id="CHEBI:18420"/>
    </cofactor>
</comment>
<dbReference type="Pfam" id="PF02441">
    <property type="entry name" value="Flavoprotein"/>
    <property type="match status" value="1"/>
</dbReference>
<comment type="similarity">
    <text evidence="3 4">In the N-terminal section; belongs to the HFCD (homo-oligomeric flavin containing Cys decarboxylase) superfamily.</text>
</comment>
<evidence type="ECO:0000259" key="6">
    <source>
        <dbReference type="Pfam" id="PF04127"/>
    </source>
</evidence>
<dbReference type="InterPro" id="IPR035929">
    <property type="entry name" value="CoaB-like_sf"/>
</dbReference>
<evidence type="ECO:0000256" key="3">
    <source>
        <dbReference type="HAMAP-Rule" id="MF_02225"/>
    </source>
</evidence>
<proteinExistence type="inferred from homology"/>
<keyword evidence="3 4" id="KW-0288">FMN</keyword>
<dbReference type="SUPFAM" id="SSF52507">
    <property type="entry name" value="Homo-oligomeric flavin-containing Cys decarboxylases, HFCD"/>
    <property type="match status" value="1"/>
</dbReference>
<accession>A0A9D1L379</accession>
<keyword evidence="3" id="KW-0511">Multifunctional enzyme</keyword>
<dbReference type="Pfam" id="PF04127">
    <property type="entry name" value="DFP"/>
    <property type="match status" value="1"/>
</dbReference>
<comment type="caution">
    <text evidence="7">The sequence shown here is derived from an EMBL/GenBank/DDBJ whole genome shotgun (WGS) entry which is preliminary data.</text>
</comment>
<dbReference type="EMBL" id="DVMN01000096">
    <property type="protein sequence ID" value="HIU21638.1"/>
    <property type="molecule type" value="Genomic_DNA"/>
</dbReference>
<feature type="region of interest" description="Phosphopantothenate--cysteine ligase" evidence="3">
    <location>
        <begin position="190"/>
        <end position="397"/>
    </location>
</feature>
<gene>
    <name evidence="3 7" type="primary">coaBC</name>
    <name evidence="7" type="ORF">IAD51_05360</name>
</gene>
<feature type="domain" description="DNA/pantothenate metabolism flavoprotein C-terminal" evidence="6">
    <location>
        <begin position="186"/>
        <end position="392"/>
    </location>
</feature>
<comment type="pathway">
    <text evidence="3 4">Cofactor biosynthesis; coenzyme A biosynthesis; CoA from (R)-pantothenate: step 2/5.</text>
</comment>
<feature type="binding site" evidence="3">
    <location>
        <position position="321"/>
    </location>
    <ligand>
        <name>CTP</name>
        <dbReference type="ChEBI" id="CHEBI:37563"/>
    </ligand>
</feature>
<feature type="binding site" evidence="3">
    <location>
        <position position="339"/>
    </location>
    <ligand>
        <name>CTP</name>
        <dbReference type="ChEBI" id="CHEBI:37563"/>
    </ligand>
</feature>
<protein>
    <recommendedName>
        <fullName evidence="3">Coenzyme A biosynthesis bifunctional protein CoaBC</fullName>
    </recommendedName>
    <alternativeName>
        <fullName evidence="3">DNA/pantothenate metabolism flavoprotein</fullName>
    </alternativeName>
    <alternativeName>
        <fullName evidence="3">Phosphopantothenoylcysteine synthetase/decarboxylase</fullName>
        <shortName evidence="3">PPCS-PPCDC</shortName>
    </alternativeName>
    <domain>
        <recommendedName>
            <fullName evidence="3">Phosphopantothenoylcysteine decarboxylase</fullName>
            <shortName evidence="3">PPC decarboxylase</shortName>
            <shortName evidence="3">PPC-DC</shortName>
            <ecNumber evidence="3">4.1.1.36</ecNumber>
        </recommendedName>
        <alternativeName>
            <fullName evidence="3">CoaC</fullName>
        </alternativeName>
    </domain>
    <domain>
        <recommendedName>
            <fullName evidence="3">Phosphopantothenate--cysteine ligase</fullName>
            <ecNumber evidence="3">6.3.2.5</ecNumber>
        </recommendedName>
        <alternativeName>
            <fullName evidence="3">CoaB</fullName>
        </alternativeName>
        <alternativeName>
            <fullName evidence="3">Phosphopantothenoylcysteine synthetase</fullName>
            <shortName evidence="3">PPC synthetase</shortName>
            <shortName evidence="3">PPC-S</shortName>
        </alternativeName>
    </domain>
</protein>
<evidence type="ECO:0000313" key="7">
    <source>
        <dbReference type="EMBL" id="HIU21638.1"/>
    </source>
</evidence>
<comment type="function">
    <text evidence="3">Catalyzes two sequential steps in the biosynthesis of coenzyme A. In the first step cysteine is conjugated to 4'-phosphopantothenate to form 4-phosphopantothenoylcysteine. In the second step the latter compound is decarboxylated to form 4'-phosphopantotheine.</text>
</comment>
<dbReference type="GO" id="GO:0004632">
    <property type="term" value="F:phosphopantothenate--cysteine ligase activity"/>
    <property type="evidence" value="ECO:0007669"/>
    <property type="project" value="UniProtKB-UniRule"/>
</dbReference>
<dbReference type="PANTHER" id="PTHR14359:SF6">
    <property type="entry name" value="PHOSPHOPANTOTHENOYLCYSTEINE DECARBOXYLASE"/>
    <property type="match status" value="1"/>
</dbReference>
<reference evidence="7" key="2">
    <citation type="journal article" date="2021" name="PeerJ">
        <title>Extensive microbial diversity within the chicken gut microbiome revealed by metagenomics and culture.</title>
        <authorList>
            <person name="Gilroy R."/>
            <person name="Ravi A."/>
            <person name="Getino M."/>
            <person name="Pursley I."/>
            <person name="Horton D.L."/>
            <person name="Alikhan N.F."/>
            <person name="Baker D."/>
            <person name="Gharbi K."/>
            <person name="Hall N."/>
            <person name="Watson M."/>
            <person name="Adriaenssens E.M."/>
            <person name="Foster-Nyarko E."/>
            <person name="Jarju S."/>
            <person name="Secka A."/>
            <person name="Antonio M."/>
            <person name="Oren A."/>
            <person name="Chaudhuri R.R."/>
            <person name="La Ragione R."/>
            <person name="Hildebrand F."/>
            <person name="Pallen M.J."/>
        </authorList>
    </citation>
    <scope>NUCLEOTIDE SEQUENCE</scope>
    <source>
        <strain evidence="7">1063</strain>
    </source>
</reference>
<comment type="pathway">
    <text evidence="3 4">Cofactor biosynthesis; coenzyme A biosynthesis; CoA from (R)-pantothenate: step 3/5.</text>
</comment>
<keyword evidence="1 3" id="KW-0210">Decarboxylase</keyword>
<dbReference type="NCBIfam" id="TIGR00521">
    <property type="entry name" value="coaBC_dfp"/>
    <property type="match status" value="1"/>
</dbReference>
<keyword evidence="2 3" id="KW-0456">Lyase</keyword>
<dbReference type="GO" id="GO:0071513">
    <property type="term" value="C:phosphopantothenoylcysteine decarboxylase complex"/>
    <property type="evidence" value="ECO:0007669"/>
    <property type="project" value="TreeGrafter"/>
</dbReference>
<feature type="binding site" evidence="3">
    <location>
        <position position="289"/>
    </location>
    <ligand>
        <name>CTP</name>
        <dbReference type="ChEBI" id="CHEBI:37563"/>
    </ligand>
</feature>
<dbReference type="InterPro" id="IPR007085">
    <property type="entry name" value="DNA/pantothenate-metab_flavo_C"/>
</dbReference>
<dbReference type="EC" id="4.1.1.36" evidence="3"/>
<feature type="binding site" evidence="3">
    <location>
        <position position="279"/>
    </location>
    <ligand>
        <name>CTP</name>
        <dbReference type="ChEBI" id="CHEBI:37563"/>
    </ligand>
</feature>
<keyword evidence="3 4" id="KW-0436">Ligase</keyword>
<comment type="function">
    <text evidence="4">Catalyzes two steps in the biosynthesis of coenzyme A. In the first step cysteine is conjugated to 4'-phosphopantothenate to form 4-phosphopantothenoylcysteine, in the latter compound is decarboxylated to form 4'-phosphopantotheine.</text>
</comment>
<evidence type="ECO:0000313" key="8">
    <source>
        <dbReference type="Proteomes" id="UP000824088"/>
    </source>
</evidence>
<dbReference type="GO" id="GO:0015937">
    <property type="term" value="P:coenzyme A biosynthetic process"/>
    <property type="evidence" value="ECO:0007669"/>
    <property type="project" value="UniProtKB-UniRule"/>
</dbReference>
<feature type="region of interest" description="Phosphopantothenoylcysteine decarboxylase" evidence="3">
    <location>
        <begin position="1"/>
        <end position="189"/>
    </location>
</feature>
<name>A0A9D1L379_9FIRM</name>
<dbReference type="GO" id="GO:0015941">
    <property type="term" value="P:pantothenate catabolic process"/>
    <property type="evidence" value="ECO:0007669"/>
    <property type="project" value="InterPro"/>
</dbReference>
<dbReference type="GO" id="GO:0010181">
    <property type="term" value="F:FMN binding"/>
    <property type="evidence" value="ECO:0007669"/>
    <property type="project" value="UniProtKB-UniRule"/>
</dbReference>